<dbReference type="InterPro" id="IPR009057">
    <property type="entry name" value="Homeodomain-like_sf"/>
</dbReference>
<dbReference type="EMBL" id="GBXI01012251">
    <property type="protein sequence ID" value="JAD02041.1"/>
    <property type="molecule type" value="Transcribed_RNA"/>
</dbReference>
<keyword evidence="3 5" id="KW-0371">Homeobox</keyword>
<evidence type="ECO:0000256" key="4">
    <source>
        <dbReference type="ARBA" id="ARBA00023242"/>
    </source>
</evidence>
<evidence type="ECO:0000256" key="3">
    <source>
        <dbReference type="ARBA" id="ARBA00023155"/>
    </source>
</evidence>
<reference evidence="9" key="1">
    <citation type="submission" date="2014-11" db="EMBL/GenBank/DDBJ databases">
        <authorList>
            <person name="Geib S."/>
        </authorList>
    </citation>
    <scope>NUCLEOTIDE SEQUENCE</scope>
</reference>
<sequence>MATPVLTSLDASTIANQANQRVKCTKQQIACLESEFSCNRFARGERRAIIAINLGMTESQVQNWFKNKRTKSKENKGNKNKEHTSTNQICPTENNAAKLEIMNQQKREAIWMIIRYLEDPRLFYAPNTYEVSADLDDLMTLIHNDLIEDALLQFHNVEKQADRTIYADNTLQEKWNDFSSQENMDNKNENIPKTYNTDNLYQTQKLADGIREEIETVEDMHKLLCYF</sequence>
<organism evidence="9">
    <name type="scientific">Zeugodacus cucurbitae</name>
    <name type="common">Melon fruit fly</name>
    <name type="synonym">Bactrocera cucurbitae</name>
    <dbReference type="NCBI Taxonomy" id="28588"/>
    <lineage>
        <taxon>Eukaryota</taxon>
        <taxon>Metazoa</taxon>
        <taxon>Ecdysozoa</taxon>
        <taxon>Arthropoda</taxon>
        <taxon>Hexapoda</taxon>
        <taxon>Insecta</taxon>
        <taxon>Pterygota</taxon>
        <taxon>Neoptera</taxon>
        <taxon>Endopterygota</taxon>
        <taxon>Diptera</taxon>
        <taxon>Brachycera</taxon>
        <taxon>Muscomorpha</taxon>
        <taxon>Tephritoidea</taxon>
        <taxon>Tephritidae</taxon>
        <taxon>Zeugodacus</taxon>
        <taxon>Zeugodacus</taxon>
    </lineage>
</organism>
<evidence type="ECO:0000256" key="7">
    <source>
        <dbReference type="SAM" id="MobiDB-lite"/>
    </source>
</evidence>
<feature type="region of interest" description="Disordered" evidence="7">
    <location>
        <begin position="65"/>
        <end position="88"/>
    </location>
</feature>
<evidence type="ECO:0000256" key="2">
    <source>
        <dbReference type="ARBA" id="ARBA00023125"/>
    </source>
</evidence>
<dbReference type="PROSITE" id="PS00027">
    <property type="entry name" value="HOMEOBOX_1"/>
    <property type="match status" value="1"/>
</dbReference>
<keyword evidence="4 5" id="KW-0539">Nucleus</keyword>
<dbReference type="Gene3D" id="1.10.10.60">
    <property type="entry name" value="Homeodomain-like"/>
    <property type="match status" value="1"/>
</dbReference>
<feature type="compositionally biased region" description="Basic and acidic residues" evidence="7">
    <location>
        <begin position="72"/>
        <end position="84"/>
    </location>
</feature>
<evidence type="ECO:0000256" key="5">
    <source>
        <dbReference type="PROSITE-ProRule" id="PRU00108"/>
    </source>
</evidence>
<dbReference type="InterPro" id="IPR017970">
    <property type="entry name" value="Homeobox_CS"/>
</dbReference>
<evidence type="ECO:0000256" key="6">
    <source>
        <dbReference type="RuleBase" id="RU000682"/>
    </source>
</evidence>
<dbReference type="GO" id="GO:0005634">
    <property type="term" value="C:nucleus"/>
    <property type="evidence" value="ECO:0007669"/>
    <property type="project" value="UniProtKB-SubCell"/>
</dbReference>
<accession>A0A0A1WTR3</accession>
<dbReference type="GO" id="GO:0000981">
    <property type="term" value="F:DNA-binding transcription factor activity, RNA polymerase II-specific"/>
    <property type="evidence" value="ECO:0007669"/>
    <property type="project" value="InterPro"/>
</dbReference>
<dbReference type="PANTHER" id="PTHR24339">
    <property type="entry name" value="HOMEOBOX PROTEIN EMX-RELATED"/>
    <property type="match status" value="1"/>
</dbReference>
<dbReference type="SUPFAM" id="SSF46689">
    <property type="entry name" value="Homeodomain-like"/>
    <property type="match status" value="1"/>
</dbReference>
<dbReference type="GO" id="GO:0000978">
    <property type="term" value="F:RNA polymerase II cis-regulatory region sequence-specific DNA binding"/>
    <property type="evidence" value="ECO:0007669"/>
    <property type="project" value="TreeGrafter"/>
</dbReference>
<dbReference type="CDD" id="cd00086">
    <property type="entry name" value="homeodomain"/>
    <property type="match status" value="1"/>
</dbReference>
<protein>
    <submittedName>
        <fullName evidence="9">Homeobox protein CHOX-CAD2</fullName>
    </submittedName>
</protein>
<dbReference type="GO" id="GO:0030182">
    <property type="term" value="P:neuron differentiation"/>
    <property type="evidence" value="ECO:0007669"/>
    <property type="project" value="TreeGrafter"/>
</dbReference>
<dbReference type="InterPro" id="IPR050877">
    <property type="entry name" value="EMX-VAX-Noto_Homeobox_TFs"/>
</dbReference>
<dbReference type="AlphaFoldDB" id="A0A0A1WTR3"/>
<name>A0A0A1WTR3_ZEUCU</name>
<comment type="subcellular location">
    <subcellularLocation>
        <location evidence="1 5 6">Nucleus</location>
    </subcellularLocation>
</comment>
<keyword evidence="2 5" id="KW-0238">DNA-binding</keyword>
<evidence type="ECO:0000256" key="1">
    <source>
        <dbReference type="ARBA" id="ARBA00004123"/>
    </source>
</evidence>
<dbReference type="PROSITE" id="PS50071">
    <property type="entry name" value="HOMEOBOX_2"/>
    <property type="match status" value="1"/>
</dbReference>
<dbReference type="GO" id="GO:0007420">
    <property type="term" value="P:brain development"/>
    <property type="evidence" value="ECO:0007669"/>
    <property type="project" value="TreeGrafter"/>
</dbReference>
<dbReference type="PANTHER" id="PTHR24339:SF69">
    <property type="entry name" value="HOMEOBOX PROTEIN CEH-5"/>
    <property type="match status" value="1"/>
</dbReference>
<evidence type="ECO:0000313" key="9">
    <source>
        <dbReference type="EMBL" id="JAD02041.1"/>
    </source>
</evidence>
<feature type="domain" description="Homeobox" evidence="8">
    <location>
        <begin position="15"/>
        <end position="75"/>
    </location>
</feature>
<proteinExistence type="predicted"/>
<dbReference type="InterPro" id="IPR001356">
    <property type="entry name" value="HD"/>
</dbReference>
<reference evidence="9" key="2">
    <citation type="journal article" date="2015" name="Gigascience">
        <title>Reconstructing a comprehensive transcriptome assembly of a white-pupal translocated strain of the pest fruit fly Bactrocera cucurbitae.</title>
        <authorList>
            <person name="Sim S.B."/>
            <person name="Calla B."/>
            <person name="Hall B."/>
            <person name="DeRego T."/>
            <person name="Geib S.M."/>
        </authorList>
    </citation>
    <scope>NUCLEOTIDE SEQUENCE</scope>
</reference>
<feature type="DNA-binding region" description="Homeobox" evidence="5">
    <location>
        <begin position="17"/>
        <end position="76"/>
    </location>
</feature>
<dbReference type="Pfam" id="PF00046">
    <property type="entry name" value="Homeodomain"/>
    <property type="match status" value="1"/>
</dbReference>
<dbReference type="SMART" id="SM00389">
    <property type="entry name" value="HOX"/>
    <property type="match status" value="1"/>
</dbReference>
<evidence type="ECO:0000259" key="8">
    <source>
        <dbReference type="PROSITE" id="PS50071"/>
    </source>
</evidence>
<gene>
    <name evidence="9" type="primary">CHOX-CAD2</name>
    <name evidence="9" type="ORF">g.26187</name>
</gene>